<sequence>MKFRLLFLFFFFSGISGLVAQEFEAWNAADFELNRKELNRSLEYFDFGFEKSNFNLPNGKFLNINQNKRNGIDIVALIDEKNNYRQRTVDIGSPIPKKERKDFEISNNTGLYNRAEVENEALNSNPYYRNQRIYQNALHNSAVRSMYGRRPYYSPYGRYY</sequence>
<name>A0A1I5A8U2_9FLAO</name>
<evidence type="ECO:0000313" key="3">
    <source>
        <dbReference type="Proteomes" id="UP000199153"/>
    </source>
</evidence>
<dbReference type="OrthoDB" id="1442673at2"/>
<protein>
    <submittedName>
        <fullName evidence="2">Uncharacterized protein</fullName>
    </submittedName>
</protein>
<feature type="signal peptide" evidence="1">
    <location>
        <begin position="1"/>
        <end position="20"/>
    </location>
</feature>
<organism evidence="2 3">
    <name type="scientific">Salegentibacter flavus</name>
    <dbReference type="NCBI Taxonomy" id="287099"/>
    <lineage>
        <taxon>Bacteria</taxon>
        <taxon>Pseudomonadati</taxon>
        <taxon>Bacteroidota</taxon>
        <taxon>Flavobacteriia</taxon>
        <taxon>Flavobacteriales</taxon>
        <taxon>Flavobacteriaceae</taxon>
        <taxon>Salegentibacter</taxon>
    </lineage>
</organism>
<feature type="chain" id="PRO_5011664905" evidence="1">
    <location>
        <begin position="21"/>
        <end position="160"/>
    </location>
</feature>
<keyword evidence="3" id="KW-1185">Reference proteome</keyword>
<keyword evidence="1" id="KW-0732">Signal</keyword>
<dbReference type="Proteomes" id="UP000199153">
    <property type="component" value="Unassembled WGS sequence"/>
</dbReference>
<reference evidence="2 3" key="1">
    <citation type="submission" date="2016-10" db="EMBL/GenBank/DDBJ databases">
        <authorList>
            <person name="de Groot N.N."/>
        </authorList>
    </citation>
    <scope>NUCLEOTIDE SEQUENCE [LARGE SCALE GENOMIC DNA]</scope>
    <source>
        <strain evidence="2 3">DSM 17794</strain>
    </source>
</reference>
<dbReference type="AlphaFoldDB" id="A0A1I5A8U2"/>
<evidence type="ECO:0000256" key="1">
    <source>
        <dbReference type="SAM" id="SignalP"/>
    </source>
</evidence>
<accession>A0A1I5A8U2</accession>
<proteinExistence type="predicted"/>
<evidence type="ECO:0000313" key="2">
    <source>
        <dbReference type="EMBL" id="SFN58885.1"/>
    </source>
</evidence>
<dbReference type="STRING" id="287099.SAMN05660413_01746"/>
<gene>
    <name evidence="2" type="ORF">SAMN05660413_01746</name>
</gene>
<dbReference type="RefSeq" id="WP_093408429.1">
    <property type="nucleotide sequence ID" value="NZ_FOVL01000009.1"/>
</dbReference>
<dbReference type="EMBL" id="FOVL01000009">
    <property type="protein sequence ID" value="SFN58885.1"/>
    <property type="molecule type" value="Genomic_DNA"/>
</dbReference>